<feature type="domain" description="AMP-binding enzyme C-terminal" evidence="8">
    <location>
        <begin position="343"/>
        <end position="419"/>
    </location>
</feature>
<proteinExistence type="predicted"/>
<comment type="pathway">
    <text evidence="2">Lipid metabolism; fatty acid beta-oxidation.</text>
</comment>
<dbReference type="AlphaFoldDB" id="A0A0M9GIJ3"/>
<evidence type="ECO:0000256" key="2">
    <source>
        <dbReference type="ARBA" id="ARBA00005005"/>
    </source>
</evidence>
<comment type="subcellular location">
    <subcellularLocation>
        <location evidence="1">Membrane</location>
        <topology evidence="1">Peripheral membrane protein</topology>
    </subcellularLocation>
</comment>
<gene>
    <name evidence="9" type="ORF">PF66_01720</name>
</gene>
<evidence type="ECO:0000256" key="1">
    <source>
        <dbReference type="ARBA" id="ARBA00004170"/>
    </source>
</evidence>
<dbReference type="InterPro" id="IPR000873">
    <property type="entry name" value="AMP-dep_synth/lig_dom"/>
</dbReference>
<evidence type="ECO:0000313" key="9">
    <source>
        <dbReference type="EMBL" id="KPA92136.1"/>
    </source>
</evidence>
<dbReference type="SUPFAM" id="SSF53335">
    <property type="entry name" value="S-adenosyl-L-methionine-dependent methyltransferases"/>
    <property type="match status" value="1"/>
</dbReference>
<dbReference type="InterPro" id="IPR050237">
    <property type="entry name" value="ATP-dep_AMP-bd_enzyme"/>
</dbReference>
<dbReference type="InterPro" id="IPR025110">
    <property type="entry name" value="AMP-bd_C"/>
</dbReference>
<feature type="domain" description="AMP-dependent synthetase/ligase" evidence="7">
    <location>
        <begin position="121"/>
        <end position="291"/>
    </location>
</feature>
<dbReference type="PATRIC" id="fig|50340.43.peg.4879"/>
<dbReference type="InterPro" id="IPR045851">
    <property type="entry name" value="AMP-bd_C_sf"/>
</dbReference>
<dbReference type="SUPFAM" id="SSF56801">
    <property type="entry name" value="Acetyl-CoA synthetase-like"/>
    <property type="match status" value="1"/>
</dbReference>
<dbReference type="CDD" id="cd04433">
    <property type="entry name" value="AFD_class_I"/>
    <property type="match status" value="1"/>
</dbReference>
<dbReference type="Pfam" id="PF00501">
    <property type="entry name" value="AMP-binding"/>
    <property type="match status" value="1"/>
</dbReference>
<dbReference type="Gene3D" id="3.40.50.12780">
    <property type="entry name" value="N-terminal domain of ligase-like"/>
    <property type="match status" value="1"/>
</dbReference>
<dbReference type="GO" id="GO:0016020">
    <property type="term" value="C:membrane"/>
    <property type="evidence" value="ECO:0007669"/>
    <property type="project" value="UniProtKB-SubCell"/>
</dbReference>
<protein>
    <recommendedName>
        <fullName evidence="5">Long-chain-fatty-acid--CoA ligase</fullName>
        <ecNumber evidence="4">6.2.1.3</ecNumber>
    </recommendedName>
    <alternativeName>
        <fullName evidence="6">Long-chain acyl-CoA synthetase</fullName>
    </alternativeName>
</protein>
<comment type="caution">
    <text evidence="9">The sequence shown here is derived from an EMBL/GenBank/DDBJ whole genome shotgun (WGS) entry which is preliminary data.</text>
</comment>
<dbReference type="EMBL" id="JSYZ01000004">
    <property type="protein sequence ID" value="KPA92136.1"/>
    <property type="molecule type" value="Genomic_DNA"/>
</dbReference>
<evidence type="ECO:0000259" key="8">
    <source>
        <dbReference type="Pfam" id="PF13193"/>
    </source>
</evidence>
<evidence type="ECO:0000256" key="3">
    <source>
        <dbReference type="ARBA" id="ARBA00022598"/>
    </source>
</evidence>
<reference evidence="9 10" key="1">
    <citation type="journal article" date="2015" name="PLoS ONE">
        <title>Rice-Infecting Pseudomonas Genomes Are Highly Accessorized and Harbor Multiple Putative Virulence Mechanisms to Cause Sheath Brown Rot.</title>
        <authorList>
            <person name="Quibod I.L."/>
            <person name="Grande G."/>
            <person name="Oreiro E.G."/>
            <person name="Borja F.N."/>
            <person name="Dossa G.S."/>
            <person name="Mauleon R."/>
            <person name="Cruz C.V."/>
            <person name="Oliva R."/>
        </authorList>
    </citation>
    <scope>NUCLEOTIDE SEQUENCE [LARGE SCALE GENOMIC DNA]</scope>
    <source>
        <strain evidence="9 10">IRRI 6609</strain>
    </source>
</reference>
<accession>A0A0M9GIJ3</accession>
<organism evidence="9 10">
    <name type="scientific">Pseudomonas asplenii</name>
    <dbReference type="NCBI Taxonomy" id="53407"/>
    <lineage>
        <taxon>Bacteria</taxon>
        <taxon>Pseudomonadati</taxon>
        <taxon>Pseudomonadota</taxon>
        <taxon>Gammaproteobacteria</taxon>
        <taxon>Pseudomonadales</taxon>
        <taxon>Pseudomonadaceae</taxon>
        <taxon>Pseudomonas</taxon>
    </lineage>
</organism>
<dbReference type="GO" id="GO:0004467">
    <property type="term" value="F:long-chain fatty acid-CoA ligase activity"/>
    <property type="evidence" value="ECO:0007669"/>
    <property type="project" value="UniProtKB-EC"/>
</dbReference>
<sequence>MVLESWFEAVLEGPIVAAVAADRRSAWERQLDELAQRGPRRVLLLLDSTVEHAALMLLVLKRGLSPLLVAGDTPSDELQRYAVRGSTRQVLQLGDGNLLVSDMPDVPDGQAADQPLGLCLMTSGTTGEPSLVIRELSSWRDEGLRYCNLLQLGPDDRVLFVAPIYHAYALGWLWGAILAGAGVEICKPMELGLAQQALRERATHCVLTPMLAGLLAQRAGTGGRCARLKVAMSGAGPVDQVLDSQFEQAFGVGLSRNYGSTESGALFGGVAPLPALSIGFPLPGIRVLDEPPAGEPFVLRTLLENGKVHDTGDIVERTAGGYGVVGRQSSAIRRGERWISPFEIASVIASHVAVIDCTVRAVRSRQVGNDHIFAFVVWSAERAWDEAQLRAHCQQRLGAGKVPDRFERVVSIPRASTGKPLLSRHYRPASNEALASVAQAYKRSQLLLGLWQSGALQLSAQGLNIDQVAQRTGLNASMLASAFDIAAACGLVSESREPLDESPRLEALAPMLDLEVLSAQGYNQPGSLTEVLARGAWQRSFERAGEQPAALREAYQRAVAGPQKRLLAQLAWRSVQRVRAGALRVLDVSATGATYTRVLLERAGLDRAASRVVLLGGLNPPDLDIPVAIDPCLASGKADLFDVIVLDNTLHQAPVAQDLAGLLARLAPGGTLIVDEIFLQDGEAAGVGLDWLTHGGTAYLRLVDLMSALGRLGFIGRELSRRESTIFQCTISFTKEL</sequence>
<dbReference type="Pfam" id="PF13193">
    <property type="entry name" value="AMP-binding_C"/>
    <property type="match status" value="1"/>
</dbReference>
<dbReference type="RefSeq" id="WP_054057961.1">
    <property type="nucleotide sequence ID" value="NZ_JTBY01000078.1"/>
</dbReference>
<dbReference type="InterPro" id="IPR042099">
    <property type="entry name" value="ANL_N_sf"/>
</dbReference>
<evidence type="ECO:0000256" key="5">
    <source>
        <dbReference type="ARBA" id="ARBA00039545"/>
    </source>
</evidence>
<evidence type="ECO:0000256" key="6">
    <source>
        <dbReference type="ARBA" id="ARBA00042773"/>
    </source>
</evidence>
<evidence type="ECO:0000259" key="7">
    <source>
        <dbReference type="Pfam" id="PF00501"/>
    </source>
</evidence>
<evidence type="ECO:0000256" key="4">
    <source>
        <dbReference type="ARBA" id="ARBA00026121"/>
    </source>
</evidence>
<dbReference type="Proteomes" id="UP000037931">
    <property type="component" value="Unassembled WGS sequence"/>
</dbReference>
<dbReference type="STRING" id="50340.PF66_01720"/>
<evidence type="ECO:0000313" key="10">
    <source>
        <dbReference type="Proteomes" id="UP000037931"/>
    </source>
</evidence>
<dbReference type="Gene3D" id="3.30.300.30">
    <property type="match status" value="1"/>
</dbReference>
<keyword evidence="10" id="KW-1185">Reference proteome</keyword>
<name>A0A0M9GIJ3_9PSED</name>
<dbReference type="PANTHER" id="PTHR43767:SF8">
    <property type="entry name" value="LONG-CHAIN-FATTY-ACID--COA LIGASE"/>
    <property type="match status" value="1"/>
</dbReference>
<dbReference type="EC" id="6.2.1.3" evidence="4"/>
<dbReference type="PANTHER" id="PTHR43767">
    <property type="entry name" value="LONG-CHAIN-FATTY-ACID--COA LIGASE"/>
    <property type="match status" value="1"/>
</dbReference>
<keyword evidence="3 9" id="KW-0436">Ligase</keyword>
<dbReference type="InterPro" id="IPR029063">
    <property type="entry name" value="SAM-dependent_MTases_sf"/>
</dbReference>